<comment type="subcellular location">
    <subcellularLocation>
        <location evidence="2">Cytoplasm</location>
    </subcellularLocation>
</comment>
<dbReference type="GO" id="GO:0008270">
    <property type="term" value="F:zinc ion binding"/>
    <property type="evidence" value="ECO:0007669"/>
    <property type="project" value="InterPro"/>
</dbReference>
<gene>
    <name evidence="11" type="ORF">PANDA_002527</name>
</gene>
<evidence type="ECO:0000259" key="10">
    <source>
        <dbReference type="PROSITE" id="PS51747"/>
    </source>
</evidence>
<dbReference type="GO" id="GO:0070383">
    <property type="term" value="P:DNA cytosine deamination"/>
    <property type="evidence" value="ECO:0007669"/>
    <property type="project" value="TreeGrafter"/>
</dbReference>
<evidence type="ECO:0000256" key="8">
    <source>
        <dbReference type="ARBA" id="ARBA00029489"/>
    </source>
</evidence>
<dbReference type="SUPFAM" id="SSF53927">
    <property type="entry name" value="Cytidine deaminase-like"/>
    <property type="match status" value="2"/>
</dbReference>
<evidence type="ECO:0000256" key="6">
    <source>
        <dbReference type="ARBA" id="ARBA00022801"/>
    </source>
</evidence>
<keyword evidence="4" id="KW-0963">Cytoplasm</keyword>
<dbReference type="Pfam" id="PF18778">
    <property type="entry name" value="NAD1"/>
    <property type="match status" value="1"/>
</dbReference>
<dbReference type="EC" id="3.5.4.38" evidence="8"/>
<reference evidence="11" key="1">
    <citation type="journal article" date="2010" name="Nature">
        <title>The sequence and de novo assembly of the giant panda genome.</title>
        <authorList>
            <person name="Li R."/>
            <person name="Fan W."/>
            <person name="Tian G."/>
            <person name="Zhu H."/>
            <person name="He L."/>
            <person name="Cai J."/>
            <person name="Huang Q."/>
            <person name="Cai Q."/>
            <person name="Li B."/>
            <person name="Bai Y."/>
            <person name="Zhang Z."/>
            <person name="Zhang Y."/>
            <person name="Wang W."/>
            <person name="Li J."/>
            <person name="Wei F."/>
            <person name="Li H."/>
            <person name="Jian M."/>
            <person name="Li J."/>
            <person name="Zhang Z."/>
            <person name="Nielsen R."/>
            <person name="Li D."/>
            <person name="Gu W."/>
            <person name="Yang Z."/>
            <person name="Xuan Z."/>
            <person name="Ryder O.A."/>
            <person name="Leung F.C."/>
            <person name="Zhou Y."/>
            <person name="Cao J."/>
            <person name="Sun X."/>
            <person name="Fu Y."/>
            <person name="Fang X."/>
            <person name="Guo X."/>
            <person name="Wang B."/>
            <person name="Hou R."/>
            <person name="Shen F."/>
            <person name="Mu B."/>
            <person name="Ni P."/>
            <person name="Lin R."/>
            <person name="Qian W."/>
            <person name="Wang G."/>
            <person name="Yu C."/>
            <person name="Nie W."/>
            <person name="Wang J."/>
            <person name="Wu Z."/>
            <person name="Liang H."/>
            <person name="Min J."/>
            <person name="Wu Q."/>
            <person name="Cheng S."/>
            <person name="Ruan J."/>
            <person name="Wang M."/>
            <person name="Shi Z."/>
            <person name="Wen M."/>
            <person name="Liu B."/>
            <person name="Ren X."/>
            <person name="Zheng H."/>
            <person name="Dong D."/>
            <person name="Cook K."/>
            <person name="Shan G."/>
            <person name="Zhang H."/>
            <person name="Kosiol C."/>
            <person name="Xie X."/>
            <person name="Lu Z."/>
            <person name="Zheng H."/>
            <person name="Li Y."/>
            <person name="Steiner C.C."/>
            <person name="Lam T.T."/>
            <person name="Lin S."/>
            <person name="Zhang Q."/>
            <person name="Li G."/>
            <person name="Tian J."/>
            <person name="Gong T."/>
            <person name="Liu H."/>
            <person name="Zhang D."/>
            <person name="Fang L."/>
            <person name="Ye C."/>
            <person name="Zhang J."/>
            <person name="Hu W."/>
            <person name="Xu A."/>
            <person name="Ren Y."/>
            <person name="Zhang G."/>
            <person name="Bruford M.W."/>
            <person name="Li Q."/>
            <person name="Ma L."/>
            <person name="Guo Y."/>
            <person name="An N."/>
            <person name="Hu Y."/>
            <person name="Zheng Y."/>
            <person name="Shi Y."/>
            <person name="Li Z."/>
            <person name="Liu Q."/>
            <person name="Chen Y."/>
            <person name="Zhao J."/>
            <person name="Qu N."/>
            <person name="Zhao S."/>
            <person name="Tian F."/>
            <person name="Wang X."/>
            <person name="Wang H."/>
            <person name="Xu L."/>
            <person name="Liu X."/>
            <person name="Vinar T."/>
            <person name="Wang Y."/>
            <person name="Lam T.W."/>
            <person name="Yiu S.M."/>
            <person name="Liu S."/>
            <person name="Zhang H."/>
            <person name="Li D."/>
            <person name="Huang Y."/>
            <person name="Wang X."/>
            <person name="Yang G."/>
            <person name="Jiang Z."/>
            <person name="Wang J."/>
            <person name="Qin N."/>
            <person name="Li L."/>
            <person name="Li J."/>
            <person name="Bolund L."/>
            <person name="Kristiansen K."/>
            <person name="Wong G.K."/>
            <person name="Olson M."/>
            <person name="Zhang X."/>
            <person name="Li S."/>
            <person name="Yang H."/>
            <person name="Wang J."/>
            <person name="Wang J."/>
        </authorList>
    </citation>
    <scope>NUCLEOTIDE SEQUENCE [LARGE SCALE GENOMIC DNA]</scope>
</reference>
<dbReference type="GO" id="GO:0004126">
    <property type="term" value="F:cytidine deaminase activity"/>
    <property type="evidence" value="ECO:0007669"/>
    <property type="project" value="TreeGrafter"/>
</dbReference>
<dbReference type="InterPro" id="IPR016192">
    <property type="entry name" value="APOBEC/CMP_deaminase_Zn-bd"/>
</dbReference>
<comment type="catalytic activity">
    <reaction evidence="9">
        <text>a 2'-deoxycytidine in single-stranded DNA + H2O + H(+) = a 2'-deoxyuridine in single-stranded DNA + NH4(+)</text>
        <dbReference type="Rhea" id="RHEA:50948"/>
        <dbReference type="Rhea" id="RHEA-COMP:12846"/>
        <dbReference type="Rhea" id="RHEA-COMP:12847"/>
        <dbReference type="ChEBI" id="CHEBI:15377"/>
        <dbReference type="ChEBI" id="CHEBI:15378"/>
        <dbReference type="ChEBI" id="CHEBI:28938"/>
        <dbReference type="ChEBI" id="CHEBI:85452"/>
        <dbReference type="ChEBI" id="CHEBI:133902"/>
        <dbReference type="EC" id="3.5.4.38"/>
    </reaction>
</comment>
<evidence type="ECO:0000256" key="4">
    <source>
        <dbReference type="ARBA" id="ARBA00022490"/>
    </source>
</evidence>
<evidence type="ECO:0000256" key="3">
    <source>
        <dbReference type="ARBA" id="ARBA00006576"/>
    </source>
</evidence>
<dbReference type="PROSITE" id="PS00903">
    <property type="entry name" value="CYT_DCMP_DEAMINASES_1"/>
    <property type="match status" value="1"/>
</dbReference>
<evidence type="ECO:0000256" key="9">
    <source>
        <dbReference type="ARBA" id="ARBA00049114"/>
    </source>
</evidence>
<dbReference type="GO" id="GO:0003723">
    <property type="term" value="F:RNA binding"/>
    <property type="evidence" value="ECO:0007669"/>
    <property type="project" value="TreeGrafter"/>
</dbReference>
<dbReference type="AlphaFoldDB" id="D2GZK7"/>
<dbReference type="PANTHER" id="PTHR13857">
    <property type="entry name" value="MRNA EDITING ENZYME"/>
    <property type="match status" value="1"/>
</dbReference>
<protein>
    <recommendedName>
        <fullName evidence="8">single-stranded DNA cytosine deaminase</fullName>
        <ecNumber evidence="8">3.5.4.38</ecNumber>
    </recommendedName>
</protein>
<dbReference type="GO" id="GO:0005634">
    <property type="term" value="C:nucleus"/>
    <property type="evidence" value="ECO:0007669"/>
    <property type="project" value="TreeGrafter"/>
</dbReference>
<organism evidence="11">
    <name type="scientific">Ailuropoda melanoleuca</name>
    <name type="common">Giant panda</name>
    <dbReference type="NCBI Taxonomy" id="9646"/>
    <lineage>
        <taxon>Eukaryota</taxon>
        <taxon>Metazoa</taxon>
        <taxon>Chordata</taxon>
        <taxon>Craniata</taxon>
        <taxon>Vertebrata</taxon>
        <taxon>Euteleostomi</taxon>
        <taxon>Mammalia</taxon>
        <taxon>Eutheria</taxon>
        <taxon>Laurasiatheria</taxon>
        <taxon>Carnivora</taxon>
        <taxon>Caniformia</taxon>
        <taxon>Ursidae</taxon>
        <taxon>Ailuropoda</taxon>
    </lineage>
</organism>
<dbReference type="GO" id="GO:0016554">
    <property type="term" value="P:cytidine to uridine editing"/>
    <property type="evidence" value="ECO:0007669"/>
    <property type="project" value="TreeGrafter"/>
</dbReference>
<dbReference type="InterPro" id="IPR050610">
    <property type="entry name" value="APOBEC_Cyt_Deaminase"/>
</dbReference>
<feature type="non-terminal residue" evidence="11">
    <location>
        <position position="334"/>
    </location>
</feature>
<evidence type="ECO:0000256" key="2">
    <source>
        <dbReference type="ARBA" id="ARBA00004496"/>
    </source>
</evidence>
<dbReference type="InParanoid" id="D2GZK7"/>
<dbReference type="GO" id="GO:0000932">
    <property type="term" value="C:P-body"/>
    <property type="evidence" value="ECO:0007669"/>
    <property type="project" value="TreeGrafter"/>
</dbReference>
<accession>D2GZK7</accession>
<dbReference type="Pfam" id="PF18782">
    <property type="entry name" value="NAD2"/>
    <property type="match status" value="1"/>
</dbReference>
<feature type="domain" description="CMP/dCMP-type deaminase" evidence="10">
    <location>
        <begin position="170"/>
        <end position="282"/>
    </location>
</feature>
<dbReference type="EMBL" id="GL192392">
    <property type="protein sequence ID" value="EFB26744.1"/>
    <property type="molecule type" value="Genomic_DNA"/>
</dbReference>
<evidence type="ECO:0000256" key="7">
    <source>
        <dbReference type="ARBA" id="ARBA00022833"/>
    </source>
</evidence>
<dbReference type="InterPro" id="IPR002125">
    <property type="entry name" value="CMP_dCMP_dom"/>
</dbReference>
<dbReference type="PROSITE" id="PS51747">
    <property type="entry name" value="CYT_DCMP_DEAMINASES_2"/>
    <property type="match status" value="2"/>
</dbReference>
<dbReference type="GO" id="GO:0045869">
    <property type="term" value="P:negative regulation of single stranded viral RNA replication via double stranded DNA intermediate"/>
    <property type="evidence" value="ECO:0007669"/>
    <property type="project" value="TreeGrafter"/>
</dbReference>
<dbReference type="CDD" id="cd01283">
    <property type="entry name" value="cytidine_deaminase"/>
    <property type="match status" value="2"/>
</dbReference>
<feature type="domain" description="CMP/dCMP-type deaminase" evidence="10">
    <location>
        <begin position="1"/>
        <end position="93"/>
    </location>
</feature>
<evidence type="ECO:0000256" key="1">
    <source>
        <dbReference type="ARBA" id="ARBA00001947"/>
    </source>
</evidence>
<dbReference type="PANTHER" id="PTHR13857:SF43">
    <property type="entry name" value="DNA DC-DU-EDITING ENZYME APOBEC-3H"/>
    <property type="match status" value="1"/>
</dbReference>
<keyword evidence="7" id="KW-0862">Zinc</keyword>
<name>D2GZK7_AILME</name>
<evidence type="ECO:0000256" key="5">
    <source>
        <dbReference type="ARBA" id="ARBA00022723"/>
    </source>
</evidence>
<comment type="similarity">
    <text evidence="3">Belongs to the cytidine and deoxycytidylate deaminase family.</text>
</comment>
<dbReference type="InterPro" id="IPR016193">
    <property type="entry name" value="Cytidine_deaminase-like"/>
</dbReference>
<dbReference type="Gene3D" id="3.40.140.10">
    <property type="entry name" value="Cytidine Deaminase, domain 2"/>
    <property type="match status" value="2"/>
</dbReference>
<keyword evidence="5" id="KW-0479">Metal-binding</keyword>
<dbReference type="GO" id="GO:0051607">
    <property type="term" value="P:defense response to virus"/>
    <property type="evidence" value="ECO:0007669"/>
    <property type="project" value="TreeGrafter"/>
</dbReference>
<evidence type="ECO:0000313" key="11">
    <source>
        <dbReference type="EMBL" id="EFB26744.1"/>
    </source>
</evidence>
<proteinExistence type="inferred from homology"/>
<comment type="cofactor">
    <cofactor evidence="1">
        <name>Zn(2+)</name>
        <dbReference type="ChEBI" id="CHEBI:29105"/>
    </cofactor>
</comment>
<keyword evidence="6" id="KW-0378">Hydrolase</keyword>
<feature type="non-terminal residue" evidence="11">
    <location>
        <position position="1"/>
    </location>
</feature>
<sequence>QPRVSPSLLRLSQVYRWAPYHAESCFLSWFRAQNLSPDEDYHVTWFSSWSPCHTCADEVVEFLGQYRHVTLSIFAARLYYFWDPPFQNGLRRLQSAGVRLDIMSFADYKRCWENFVDHKGMRFQSRNLLRHRDLLASRLENILRTTMNPLPKEVFYHQFGNQKRAPRPYHRRKTYLCYRLRPQDGPVTARVCLQNKVPGGLSGHGAKIRFIDKIRSLQLDSSQTFGSQIFEITCYVTWSPCFTCAEELVAFVRDHPRIRLRLFASRLYFHWLGKYQEGLRLLHASGIPVTIMNIPEFENCWWEFVDNRGEPFQPWNKLETSSENINRRLQKILE</sequence>